<feature type="transmembrane region" description="Helical" evidence="1">
    <location>
        <begin position="78"/>
        <end position="97"/>
    </location>
</feature>
<dbReference type="GO" id="GO:0005886">
    <property type="term" value="C:plasma membrane"/>
    <property type="evidence" value="ECO:0007669"/>
    <property type="project" value="UniProtKB-SubCell"/>
</dbReference>
<dbReference type="OrthoDB" id="7422621at2"/>
<reference evidence="2 3" key="1">
    <citation type="submission" date="2015-06" db="EMBL/GenBank/DDBJ databases">
        <authorList>
            <person name="Kim K.M."/>
        </authorList>
    </citation>
    <scope>NUCLEOTIDE SEQUENCE [LARGE SCALE GENOMIC DNA]</scope>
    <source>
        <strain evidence="2 3">KCTC 22370</strain>
    </source>
</reference>
<keyword evidence="3" id="KW-1185">Reference proteome</keyword>
<dbReference type="PATRIC" id="fig|543877.4.peg.120"/>
<evidence type="ECO:0000256" key="1">
    <source>
        <dbReference type="HAMAP-Rule" id="MF_02088"/>
    </source>
</evidence>
<dbReference type="Proteomes" id="UP000037643">
    <property type="component" value="Chromosome"/>
</dbReference>
<keyword evidence="1" id="KW-0813">Transport</keyword>
<keyword evidence="1" id="KW-0997">Cell inner membrane</keyword>
<keyword evidence="1" id="KW-1003">Cell membrane</keyword>
<keyword evidence="1" id="KW-1133">Transmembrane helix</keyword>
<dbReference type="KEGG" id="amx:AM2010_119"/>
<protein>
    <recommendedName>
        <fullName evidence="1">Probable queuosine precursor transporter</fullName>
        <shortName evidence="1">Q precursor transporter</shortName>
    </recommendedName>
</protein>
<feature type="transmembrane region" description="Helical" evidence="1">
    <location>
        <begin position="123"/>
        <end position="142"/>
    </location>
</feature>
<keyword evidence="1" id="KW-0472">Membrane</keyword>
<sequence>MNDTTASHSPAPSLPNSLFVFALLYGGMTVLAGFLAVKQVMLWPTGLGVEAGIFAFLVLVVLSSATAQVHGSAAANRLVVWGFLPLAVSIVLILLVLRLPADPAMWPEGLEAFQMIHATTPRIMAAGPVAYLVSLLLNVWIFSRLRGSGEAQGSVGLMIRGAIASALSQAIDSVIFITLAFGGEREIGSLIAGQALAKIVLSLVLVPFLIAIAVKIARRLDRTV</sequence>
<dbReference type="RefSeq" id="WP_047805431.1">
    <property type="nucleotide sequence ID" value="NZ_CP011805.1"/>
</dbReference>
<comment type="subcellular location">
    <subcellularLocation>
        <location evidence="1">Cell inner membrane</location>
        <topology evidence="1">Multi-pass membrane protein</topology>
    </subcellularLocation>
</comment>
<gene>
    <name evidence="2" type="ORF">AM2010_119</name>
</gene>
<name>A0A0G3X6I6_9SPHN</name>
<dbReference type="HAMAP" id="MF_02088">
    <property type="entry name" value="Q_prec_transport"/>
    <property type="match status" value="1"/>
</dbReference>
<accession>A0A0G3X6I6</accession>
<feature type="transmembrane region" description="Helical" evidence="1">
    <location>
        <begin position="18"/>
        <end position="37"/>
    </location>
</feature>
<feature type="transmembrane region" description="Helical" evidence="1">
    <location>
        <begin position="49"/>
        <end position="66"/>
    </location>
</feature>
<dbReference type="AlphaFoldDB" id="A0A0G3X6I6"/>
<feature type="transmembrane region" description="Helical" evidence="1">
    <location>
        <begin position="162"/>
        <end position="183"/>
    </location>
</feature>
<dbReference type="PANTHER" id="PTHR34300:SF2">
    <property type="entry name" value="QUEUOSINE PRECURSOR TRANSPORTER-RELATED"/>
    <property type="match status" value="1"/>
</dbReference>
<evidence type="ECO:0000313" key="3">
    <source>
        <dbReference type="Proteomes" id="UP000037643"/>
    </source>
</evidence>
<dbReference type="Pfam" id="PF02592">
    <property type="entry name" value="Vut_1"/>
    <property type="match status" value="1"/>
</dbReference>
<dbReference type="EMBL" id="CP011805">
    <property type="protein sequence ID" value="AKM06209.1"/>
    <property type="molecule type" value="Genomic_DNA"/>
</dbReference>
<comment type="similarity">
    <text evidence="1">Belongs to the vitamin uptake transporter (VUT/ECF) (TC 2.A.88) family. Q precursor transporter subfamily.</text>
</comment>
<organism evidence="2 3">
    <name type="scientific">Pelagerythrobacter marensis</name>
    <dbReference type="NCBI Taxonomy" id="543877"/>
    <lineage>
        <taxon>Bacteria</taxon>
        <taxon>Pseudomonadati</taxon>
        <taxon>Pseudomonadota</taxon>
        <taxon>Alphaproteobacteria</taxon>
        <taxon>Sphingomonadales</taxon>
        <taxon>Erythrobacteraceae</taxon>
        <taxon>Pelagerythrobacter</taxon>
    </lineage>
</organism>
<evidence type="ECO:0000313" key="2">
    <source>
        <dbReference type="EMBL" id="AKM06209.1"/>
    </source>
</evidence>
<dbReference type="STRING" id="543877.AM2010_119"/>
<feature type="transmembrane region" description="Helical" evidence="1">
    <location>
        <begin position="195"/>
        <end position="217"/>
    </location>
</feature>
<dbReference type="GO" id="GO:0022857">
    <property type="term" value="F:transmembrane transporter activity"/>
    <property type="evidence" value="ECO:0007669"/>
    <property type="project" value="UniProtKB-UniRule"/>
</dbReference>
<comment type="function">
    <text evidence="1">Involved in the import of queuosine (Q) precursors, required for Q precursor salvage.</text>
</comment>
<dbReference type="PANTHER" id="PTHR34300">
    <property type="entry name" value="QUEUOSINE PRECURSOR TRANSPORTER-RELATED"/>
    <property type="match status" value="1"/>
</dbReference>
<proteinExistence type="inferred from homology"/>
<dbReference type="InterPro" id="IPR003744">
    <property type="entry name" value="YhhQ"/>
</dbReference>
<dbReference type="NCBIfam" id="TIGR00697">
    <property type="entry name" value="queuosine precursor transporter"/>
    <property type="match status" value="1"/>
</dbReference>
<keyword evidence="1" id="KW-0812">Transmembrane</keyword>